<organism evidence="9 10">
    <name type="scientific">Bos indicus</name>
    <name type="common">Zebu</name>
    <dbReference type="NCBI Taxonomy" id="9915"/>
    <lineage>
        <taxon>Eukaryota</taxon>
        <taxon>Metazoa</taxon>
        <taxon>Chordata</taxon>
        <taxon>Craniata</taxon>
        <taxon>Vertebrata</taxon>
        <taxon>Euteleostomi</taxon>
        <taxon>Mammalia</taxon>
        <taxon>Eutheria</taxon>
        <taxon>Laurasiatheria</taxon>
        <taxon>Artiodactyla</taxon>
        <taxon>Ruminantia</taxon>
        <taxon>Pecora</taxon>
        <taxon>Bovidae</taxon>
        <taxon>Bovinae</taxon>
        <taxon>Bos</taxon>
    </lineage>
</organism>
<dbReference type="InterPro" id="IPR034922">
    <property type="entry name" value="REX1-like_exo"/>
</dbReference>
<evidence type="ECO:0000256" key="6">
    <source>
        <dbReference type="ARBA" id="ARBA00023242"/>
    </source>
</evidence>
<evidence type="ECO:0000313" key="11">
    <source>
        <dbReference type="RefSeq" id="XP_070650293.1"/>
    </source>
</evidence>
<protein>
    <submittedName>
        <fullName evidence="10 11">Exonuclease GOR isoform X2</fullName>
    </submittedName>
</protein>
<dbReference type="Gene3D" id="3.30.420.10">
    <property type="entry name" value="Ribonuclease H-like superfamily/Ribonuclease H"/>
    <property type="match status" value="1"/>
</dbReference>
<dbReference type="Pfam" id="PF15870">
    <property type="entry name" value="EloA-BP1"/>
    <property type="match status" value="1"/>
</dbReference>
<evidence type="ECO:0000313" key="9">
    <source>
        <dbReference type="Proteomes" id="UP001652663"/>
    </source>
</evidence>
<gene>
    <name evidence="10 11" type="primary">LOC109562826</name>
</gene>
<evidence type="ECO:0000256" key="2">
    <source>
        <dbReference type="ARBA" id="ARBA00006357"/>
    </source>
</evidence>
<proteinExistence type="inferred from homology"/>
<dbReference type="InterPro" id="IPR047021">
    <property type="entry name" value="REXO1/3/4-like"/>
</dbReference>
<feature type="region of interest" description="Disordered" evidence="7">
    <location>
        <begin position="44"/>
        <end position="69"/>
    </location>
</feature>
<keyword evidence="4" id="KW-0378">Hydrolase</keyword>
<dbReference type="GeneID" id="109562826"/>
<accession>A0ABM4SR67</accession>
<sequence>MSGSNNDNKTTGLKKNETKNGLTGIMLYRHLKDYLLTEEQLRENNYPQPNPEKPGSILLNPGMTKTRVNDPSRKTCCRCGKIYGVTSTGRHSRTEECHYHFGRVLSHKVLGALGRQYSCCKGVLGSPGCQVAKHHVHNQKENLGGFVKTLVKFPALARNPRVFAVSCEVCYTAKGLEPTRVTVVDPSLQVVYDTFVKPDEEVIDYNTRFSGVAEDDLKNMKTSVRDVQAILLNLFSADTILIGHSFEHSLYALKLIHTSVVDTTVLFPHPLGLPHRRSLKGLVADYLQRVIQDEGKSLLVHDKYQAPESDGSEYIMRVMVKVPCLKYFPVGVLLG</sequence>
<comment type="subcellular location">
    <subcellularLocation>
        <location evidence="1">Nucleus</location>
    </subcellularLocation>
</comment>
<dbReference type="GO" id="GO:0004527">
    <property type="term" value="F:exonuclease activity"/>
    <property type="evidence" value="ECO:0007669"/>
    <property type="project" value="UniProtKB-KW"/>
</dbReference>
<feature type="domain" description="Exonuclease" evidence="8">
    <location>
        <begin position="161"/>
        <end position="327"/>
    </location>
</feature>
<evidence type="ECO:0000256" key="5">
    <source>
        <dbReference type="ARBA" id="ARBA00022839"/>
    </source>
</evidence>
<dbReference type="CDD" id="cd06145">
    <property type="entry name" value="REX1_like"/>
    <property type="match status" value="1"/>
</dbReference>
<dbReference type="Proteomes" id="UP001652663">
    <property type="component" value="Chromosome 8"/>
</dbReference>
<evidence type="ECO:0000256" key="3">
    <source>
        <dbReference type="ARBA" id="ARBA00022722"/>
    </source>
</evidence>
<keyword evidence="5 10" id="KW-0269">Exonuclease</keyword>
<dbReference type="SUPFAM" id="SSF53098">
    <property type="entry name" value="Ribonuclease H-like"/>
    <property type="match status" value="1"/>
</dbReference>
<keyword evidence="9" id="KW-1185">Reference proteome</keyword>
<name>A0ABM4SR67_BOSIN</name>
<dbReference type="SMART" id="SM00479">
    <property type="entry name" value="EXOIII"/>
    <property type="match status" value="1"/>
</dbReference>
<dbReference type="PANTHER" id="PTHR12801:SF152">
    <property type="entry name" value="EXONUCLEASE DOMAIN-CONTAINING PROTEIN"/>
    <property type="match status" value="1"/>
</dbReference>
<evidence type="ECO:0000256" key="4">
    <source>
        <dbReference type="ARBA" id="ARBA00022801"/>
    </source>
</evidence>
<keyword evidence="3" id="KW-0540">Nuclease</keyword>
<comment type="similarity">
    <text evidence="2">Belongs to the REXO1/REXO3 family.</text>
</comment>
<keyword evidence="6" id="KW-0539">Nucleus</keyword>
<evidence type="ECO:0000256" key="7">
    <source>
        <dbReference type="SAM" id="MobiDB-lite"/>
    </source>
</evidence>
<evidence type="ECO:0000256" key="1">
    <source>
        <dbReference type="ARBA" id="ARBA00004123"/>
    </source>
</evidence>
<evidence type="ECO:0000313" key="10">
    <source>
        <dbReference type="RefSeq" id="XP_070650292.1"/>
    </source>
</evidence>
<dbReference type="InterPro" id="IPR031736">
    <property type="entry name" value="REXO1-like_dom"/>
</dbReference>
<dbReference type="InterPro" id="IPR012337">
    <property type="entry name" value="RNaseH-like_sf"/>
</dbReference>
<dbReference type="RefSeq" id="XP_070650292.1">
    <property type="nucleotide sequence ID" value="XM_070794191.1"/>
</dbReference>
<reference evidence="10 11" key="1">
    <citation type="submission" date="2025-05" db="UniProtKB">
        <authorList>
            <consortium name="RefSeq"/>
        </authorList>
    </citation>
    <scope>IDENTIFICATION</scope>
    <source>
        <tissue evidence="10 11">Blood</tissue>
    </source>
</reference>
<dbReference type="PANTHER" id="PTHR12801">
    <property type="entry name" value="RNA EXONUCLEASE REXO1 / RECO3 FAMILY MEMBER-RELATED"/>
    <property type="match status" value="1"/>
</dbReference>
<evidence type="ECO:0000259" key="8">
    <source>
        <dbReference type="SMART" id="SM00479"/>
    </source>
</evidence>
<dbReference type="RefSeq" id="XP_070650293.1">
    <property type="nucleotide sequence ID" value="XM_070794192.1"/>
</dbReference>
<dbReference type="InterPro" id="IPR036397">
    <property type="entry name" value="RNaseH_sf"/>
</dbReference>
<dbReference type="InterPro" id="IPR013520">
    <property type="entry name" value="Ribonucl_H"/>
</dbReference>